<dbReference type="Gene3D" id="3.20.20.140">
    <property type="entry name" value="Metal-dependent hydrolases"/>
    <property type="match status" value="1"/>
</dbReference>
<dbReference type="PANTHER" id="PTHR43569:SF2">
    <property type="entry name" value="AMIDOHYDROLASE-RELATED DOMAIN-CONTAINING PROTEIN"/>
    <property type="match status" value="1"/>
</dbReference>
<evidence type="ECO:0000256" key="1">
    <source>
        <dbReference type="ARBA" id="ARBA00038310"/>
    </source>
</evidence>
<evidence type="ECO:0000313" key="3">
    <source>
        <dbReference type="EMBL" id="MFC3509289.1"/>
    </source>
</evidence>
<keyword evidence="4" id="KW-1185">Reference proteome</keyword>
<reference evidence="4" key="1">
    <citation type="journal article" date="2019" name="Int. J. Syst. Evol. Microbiol.">
        <title>The Global Catalogue of Microorganisms (GCM) 10K type strain sequencing project: providing services to taxonomists for standard genome sequencing and annotation.</title>
        <authorList>
            <consortium name="The Broad Institute Genomics Platform"/>
            <consortium name="The Broad Institute Genome Sequencing Center for Infectious Disease"/>
            <person name="Wu L."/>
            <person name="Ma J."/>
        </authorList>
    </citation>
    <scope>NUCLEOTIDE SEQUENCE [LARGE SCALE GENOMIC DNA]</scope>
    <source>
        <strain evidence="4">CGMCC 4.7682</strain>
    </source>
</reference>
<sequence length="274" mass="29324">MAIIETGIPRVNTPGGREMFDCHAHLWDPAAGFPWIKPGSPHYRAFGPRDLEDAGAGLGITGTVLVEASRGDSGETPTLRELRRRNPELIAGYVGNLHVYEAAEFRTLLAEPDPPNGMRIGGADWAATPPAARALVPLLADAGLALELNLHRHALRTAAEAAVEYPTLTVVVDHLGSPSDLDEWQQELREAASVPNVVVKLSGLLTQQHGTPAIARQVLDAVGADRCVVGSDWPICLPRGSRADSLARSTEAVSPAERDRILVSTPRQVYRLAG</sequence>
<dbReference type="Proteomes" id="UP001595764">
    <property type="component" value="Unassembled WGS sequence"/>
</dbReference>
<protein>
    <submittedName>
        <fullName evidence="3">Amidohydrolase family protein</fullName>
    </submittedName>
</protein>
<dbReference type="PANTHER" id="PTHR43569">
    <property type="entry name" value="AMIDOHYDROLASE"/>
    <property type="match status" value="1"/>
</dbReference>
<dbReference type="Pfam" id="PF04909">
    <property type="entry name" value="Amidohydro_2"/>
    <property type="match status" value="1"/>
</dbReference>
<evidence type="ECO:0000259" key="2">
    <source>
        <dbReference type="Pfam" id="PF04909"/>
    </source>
</evidence>
<dbReference type="RefSeq" id="WP_377869506.1">
    <property type="nucleotide sequence ID" value="NZ_JBHMAY010000012.1"/>
</dbReference>
<feature type="domain" description="Amidohydrolase-related" evidence="2">
    <location>
        <begin position="21"/>
        <end position="272"/>
    </location>
</feature>
<evidence type="ECO:0000313" key="4">
    <source>
        <dbReference type="Proteomes" id="UP001595764"/>
    </source>
</evidence>
<gene>
    <name evidence="3" type="ORF">ACFORO_03865</name>
</gene>
<name>A0ABV7QBN8_9PSEU</name>
<dbReference type="SUPFAM" id="SSF51556">
    <property type="entry name" value="Metallo-dependent hydrolases"/>
    <property type="match status" value="1"/>
</dbReference>
<accession>A0ABV7QBN8</accession>
<dbReference type="EMBL" id="JBHRWI010000004">
    <property type="protein sequence ID" value="MFC3509289.1"/>
    <property type="molecule type" value="Genomic_DNA"/>
</dbReference>
<comment type="caution">
    <text evidence="3">The sequence shown here is derived from an EMBL/GenBank/DDBJ whole genome shotgun (WGS) entry which is preliminary data.</text>
</comment>
<dbReference type="InterPro" id="IPR052350">
    <property type="entry name" value="Metallo-dep_Lactonases"/>
</dbReference>
<dbReference type="InterPro" id="IPR032466">
    <property type="entry name" value="Metal_Hydrolase"/>
</dbReference>
<dbReference type="InterPro" id="IPR006680">
    <property type="entry name" value="Amidohydro-rel"/>
</dbReference>
<comment type="similarity">
    <text evidence="1">Belongs to the metallo-dependent hydrolases superfamily.</text>
</comment>
<organism evidence="3 4">
    <name type="scientific">Amycolatopsis halotolerans</name>
    <dbReference type="NCBI Taxonomy" id="330083"/>
    <lineage>
        <taxon>Bacteria</taxon>
        <taxon>Bacillati</taxon>
        <taxon>Actinomycetota</taxon>
        <taxon>Actinomycetes</taxon>
        <taxon>Pseudonocardiales</taxon>
        <taxon>Pseudonocardiaceae</taxon>
        <taxon>Amycolatopsis</taxon>
    </lineage>
</organism>
<proteinExistence type="inferred from homology"/>